<evidence type="ECO:0000313" key="4">
    <source>
        <dbReference type="Proteomes" id="UP000692954"/>
    </source>
</evidence>
<evidence type="ECO:0000313" key="3">
    <source>
        <dbReference type="EMBL" id="CAD8056629.1"/>
    </source>
</evidence>
<name>A0A8S1KN80_9CILI</name>
<evidence type="ECO:0000256" key="1">
    <source>
        <dbReference type="SAM" id="Coils"/>
    </source>
</evidence>
<accession>A0A8S1KN80</accession>
<feature type="coiled-coil region" evidence="1">
    <location>
        <begin position="110"/>
        <end position="289"/>
    </location>
</feature>
<feature type="coiled-coil region" evidence="1">
    <location>
        <begin position="30"/>
        <end position="57"/>
    </location>
</feature>
<feature type="compositionally biased region" description="Polar residues" evidence="2">
    <location>
        <begin position="327"/>
        <end position="338"/>
    </location>
</feature>
<gene>
    <name evidence="3" type="ORF">PSON_ATCC_30995.1.T0100352</name>
</gene>
<dbReference type="EMBL" id="CAJJDN010000010">
    <property type="protein sequence ID" value="CAD8056629.1"/>
    <property type="molecule type" value="Genomic_DNA"/>
</dbReference>
<reference evidence="3" key="1">
    <citation type="submission" date="2021-01" db="EMBL/GenBank/DDBJ databases">
        <authorList>
            <consortium name="Genoscope - CEA"/>
            <person name="William W."/>
        </authorList>
    </citation>
    <scope>NUCLEOTIDE SEQUENCE</scope>
</reference>
<evidence type="ECO:0000256" key="2">
    <source>
        <dbReference type="SAM" id="MobiDB-lite"/>
    </source>
</evidence>
<organism evidence="3 4">
    <name type="scientific">Paramecium sonneborni</name>
    <dbReference type="NCBI Taxonomy" id="65129"/>
    <lineage>
        <taxon>Eukaryota</taxon>
        <taxon>Sar</taxon>
        <taxon>Alveolata</taxon>
        <taxon>Ciliophora</taxon>
        <taxon>Intramacronucleata</taxon>
        <taxon>Oligohymenophorea</taxon>
        <taxon>Peniculida</taxon>
        <taxon>Parameciidae</taxon>
        <taxon>Paramecium</taxon>
    </lineage>
</organism>
<sequence>MRTNKINDDGTYWKLQYEQLKKQKKIFYNNDTNQQLVSQLQEKCSKYEQQIQKLNQIIKQASPTKTSDNSFQDFEIIKVQFKSEIDQKDSLILQLQRDNLNIQKVALEQLKKSDLQIEQQRCQIDQLKLQIEEQNQLISHLQQKLLQEQQETKEFKEKIIICEKMNEALESTIDTLNQKSQTNREKQSKEVQQWMQKYKKIEQEYLILKTKIEDLSKQNFGKYSVENLDLASVIEKINERINLLLEESKGLKLEKQQLSSEITKLQNKLTQVESQSQQQVQQILELQTEINYQQLKAKSSIQILDEQQQNIPQIIIQSSEDKDQENDSIPQQEVQQEV</sequence>
<comment type="caution">
    <text evidence="3">The sequence shown here is derived from an EMBL/GenBank/DDBJ whole genome shotgun (WGS) entry which is preliminary data.</text>
</comment>
<protein>
    <submittedName>
        <fullName evidence="3">Uncharacterized protein</fullName>
    </submittedName>
</protein>
<feature type="region of interest" description="Disordered" evidence="2">
    <location>
        <begin position="317"/>
        <end position="338"/>
    </location>
</feature>
<dbReference type="AlphaFoldDB" id="A0A8S1KN80"/>
<keyword evidence="1" id="KW-0175">Coiled coil</keyword>
<dbReference type="Proteomes" id="UP000692954">
    <property type="component" value="Unassembled WGS sequence"/>
</dbReference>
<proteinExistence type="predicted"/>
<keyword evidence="4" id="KW-1185">Reference proteome</keyword>
<dbReference type="OrthoDB" id="311219at2759"/>